<evidence type="ECO:0000256" key="1">
    <source>
        <dbReference type="SAM" id="MobiDB-lite"/>
    </source>
</evidence>
<evidence type="ECO:0000313" key="2">
    <source>
        <dbReference type="EMBL" id="KOM26889.1"/>
    </source>
</evidence>
<accession>A0A0L9T9W7</accession>
<reference evidence="3" key="1">
    <citation type="journal article" date="2015" name="Proc. Natl. Acad. Sci. U.S.A.">
        <title>Genome sequencing of adzuki bean (Vigna angularis) provides insight into high starch and low fat accumulation and domestication.</title>
        <authorList>
            <person name="Yang K."/>
            <person name="Tian Z."/>
            <person name="Chen C."/>
            <person name="Luo L."/>
            <person name="Zhao B."/>
            <person name="Wang Z."/>
            <person name="Yu L."/>
            <person name="Li Y."/>
            <person name="Sun Y."/>
            <person name="Li W."/>
            <person name="Chen Y."/>
            <person name="Li Y."/>
            <person name="Zhang Y."/>
            <person name="Ai D."/>
            <person name="Zhao J."/>
            <person name="Shang C."/>
            <person name="Ma Y."/>
            <person name="Wu B."/>
            <person name="Wang M."/>
            <person name="Gao L."/>
            <person name="Sun D."/>
            <person name="Zhang P."/>
            <person name="Guo F."/>
            <person name="Wang W."/>
            <person name="Li Y."/>
            <person name="Wang J."/>
            <person name="Varshney R.K."/>
            <person name="Wang J."/>
            <person name="Ling H.Q."/>
            <person name="Wan P."/>
        </authorList>
    </citation>
    <scope>NUCLEOTIDE SEQUENCE</scope>
    <source>
        <strain evidence="3">cv. Jingnong 6</strain>
    </source>
</reference>
<sequence>MSRPPLILFFIHHNPHTSSPTASLTSRPTAARHAPHLLPRSSSIHHSNIAAHSHVHTPGRRCHGPWKRSGKKEEASSKGKFCWLLGSTLRVAYISSFLAAESRHSS</sequence>
<evidence type="ECO:0000313" key="3">
    <source>
        <dbReference type="Proteomes" id="UP000053144"/>
    </source>
</evidence>
<feature type="region of interest" description="Disordered" evidence="1">
    <location>
        <begin position="51"/>
        <end position="74"/>
    </location>
</feature>
<dbReference type="EMBL" id="KQ258348">
    <property type="protein sequence ID" value="KOM26889.1"/>
    <property type="molecule type" value="Genomic_DNA"/>
</dbReference>
<protein>
    <submittedName>
        <fullName evidence="2">Uncharacterized protein</fullName>
    </submittedName>
</protein>
<proteinExistence type="predicted"/>
<dbReference type="Gramene" id="KOM26889">
    <property type="protein sequence ID" value="KOM26889"/>
    <property type="gene ID" value="LR48_Vigan334s000100"/>
</dbReference>
<dbReference type="Proteomes" id="UP000053144">
    <property type="component" value="Unassembled WGS sequence"/>
</dbReference>
<organism evidence="2 3">
    <name type="scientific">Phaseolus angularis</name>
    <name type="common">Azuki bean</name>
    <name type="synonym">Vigna angularis</name>
    <dbReference type="NCBI Taxonomy" id="3914"/>
    <lineage>
        <taxon>Eukaryota</taxon>
        <taxon>Viridiplantae</taxon>
        <taxon>Streptophyta</taxon>
        <taxon>Embryophyta</taxon>
        <taxon>Tracheophyta</taxon>
        <taxon>Spermatophyta</taxon>
        <taxon>Magnoliopsida</taxon>
        <taxon>eudicotyledons</taxon>
        <taxon>Gunneridae</taxon>
        <taxon>Pentapetalae</taxon>
        <taxon>rosids</taxon>
        <taxon>fabids</taxon>
        <taxon>Fabales</taxon>
        <taxon>Fabaceae</taxon>
        <taxon>Papilionoideae</taxon>
        <taxon>50 kb inversion clade</taxon>
        <taxon>NPAAA clade</taxon>
        <taxon>indigoferoid/millettioid clade</taxon>
        <taxon>Phaseoleae</taxon>
        <taxon>Vigna</taxon>
    </lineage>
</organism>
<feature type="compositionally biased region" description="Basic residues" evidence="1">
    <location>
        <begin position="53"/>
        <end position="70"/>
    </location>
</feature>
<gene>
    <name evidence="2" type="ORF">LR48_Vigan334s000100</name>
</gene>
<name>A0A0L9T9W7_PHAAN</name>
<dbReference type="AlphaFoldDB" id="A0A0L9T9W7"/>